<protein>
    <submittedName>
        <fullName evidence="7">DcyD</fullName>
        <ecNumber evidence="7">4.4.1.15</ecNumber>
    </submittedName>
</protein>
<feature type="domain" description="Tryptophan synthase beta chain-like PALP" evidence="6">
    <location>
        <begin position="26"/>
        <end position="354"/>
    </location>
</feature>
<dbReference type="EC" id="4.4.1.15" evidence="7"/>
<evidence type="ECO:0000313" key="7">
    <source>
        <dbReference type="EMBL" id="CAC5418368.1"/>
    </source>
</evidence>
<evidence type="ECO:0000256" key="4">
    <source>
        <dbReference type="PIRSR" id="PIRSR006278-1"/>
    </source>
</evidence>
<dbReference type="EMBL" id="CACVKT020008919">
    <property type="protein sequence ID" value="CAC5418368.1"/>
    <property type="molecule type" value="Genomic_DNA"/>
</dbReference>
<feature type="active site" description="Nucleophile" evidence="4">
    <location>
        <position position="91"/>
    </location>
</feature>
<evidence type="ECO:0000256" key="5">
    <source>
        <dbReference type="PIRSR" id="PIRSR006278-2"/>
    </source>
</evidence>
<evidence type="ECO:0000313" key="8">
    <source>
        <dbReference type="Proteomes" id="UP000507470"/>
    </source>
</evidence>
<evidence type="ECO:0000259" key="6">
    <source>
        <dbReference type="Pfam" id="PF00291"/>
    </source>
</evidence>
<keyword evidence="3 5" id="KW-0663">Pyridoxal phosphate</keyword>
<feature type="modified residue" description="N6-(pyridoxal phosphate)lysine" evidence="5">
    <location>
        <position position="64"/>
    </location>
</feature>
<proteinExistence type="inferred from homology"/>
<organism evidence="7 8">
    <name type="scientific">Mytilus coruscus</name>
    <name type="common">Sea mussel</name>
    <dbReference type="NCBI Taxonomy" id="42192"/>
    <lineage>
        <taxon>Eukaryota</taxon>
        <taxon>Metazoa</taxon>
        <taxon>Spiralia</taxon>
        <taxon>Lophotrochozoa</taxon>
        <taxon>Mollusca</taxon>
        <taxon>Bivalvia</taxon>
        <taxon>Autobranchia</taxon>
        <taxon>Pteriomorphia</taxon>
        <taxon>Mytilida</taxon>
        <taxon>Mytiloidea</taxon>
        <taxon>Mytilidae</taxon>
        <taxon>Mytilinae</taxon>
        <taxon>Mytilus</taxon>
    </lineage>
</organism>
<dbReference type="InterPro" id="IPR027278">
    <property type="entry name" value="ACCD_DCysDesulf"/>
</dbReference>
<dbReference type="Proteomes" id="UP000507470">
    <property type="component" value="Unassembled WGS sequence"/>
</dbReference>
<dbReference type="SUPFAM" id="SSF53686">
    <property type="entry name" value="Tryptophan synthase beta subunit-like PLP-dependent enzymes"/>
    <property type="match status" value="1"/>
</dbReference>
<evidence type="ECO:0000256" key="1">
    <source>
        <dbReference type="ARBA" id="ARBA00001933"/>
    </source>
</evidence>
<dbReference type="AlphaFoldDB" id="A0A6J8EDJ3"/>
<dbReference type="PANTHER" id="PTHR43780:SF2">
    <property type="entry name" value="1-AMINOCYCLOPROPANE-1-CARBOXYLATE DEAMINASE-RELATED"/>
    <property type="match status" value="1"/>
</dbReference>
<evidence type="ECO:0000256" key="2">
    <source>
        <dbReference type="ARBA" id="ARBA00008639"/>
    </source>
</evidence>
<dbReference type="Gene3D" id="3.40.50.1100">
    <property type="match status" value="2"/>
</dbReference>
<accession>A0A6J8EDJ3</accession>
<sequence length="388" mass="42689">MASVLTPFLPPNWSNRLSHIPKYFVRLGNMNTPIHEWKLPNIPSGFKVYIKRDDMTGSTLSGNKVRKLEFLFADAIDKDCKNVITCGSIQSNFARSAAIAAAQLGLNCHLLLASPEVPYTMESKETKTGKLYYKDCSANLTFEGNVLLDKMSGASIYLISNMLKLNNYATDIKPRMEKLAAHIKKETGEDSYLVATGGSNVVGLYGYLTAFQEMISQGVLEDFDDIVFACGSGGTAAGLSVANYLNQSKLRIHAITVSDNKQLFIDHINDALKEVGLGDSVCADDIIDIVDGYKGRGYGLSTPEEQEFIQSVSKNTGIILDPCYTGKAANGLVQELTSNPDRFQGNRILFIHTGGIFGLFDGKMDSYLRQRKHPEPLVLWKDLDDLSI</sequence>
<dbReference type="FunFam" id="3.40.50.1100:FF:000042">
    <property type="entry name" value="Bifunctional D-cysteine desulfhydrase/1-aminocyclopropane-1-carboxylate deaminase mitochondrial"/>
    <property type="match status" value="1"/>
</dbReference>
<dbReference type="PANTHER" id="PTHR43780">
    <property type="entry name" value="1-AMINOCYCLOPROPANE-1-CARBOXYLATE DEAMINASE-RELATED"/>
    <property type="match status" value="1"/>
</dbReference>
<dbReference type="Pfam" id="PF00291">
    <property type="entry name" value="PALP"/>
    <property type="match status" value="1"/>
</dbReference>
<comment type="similarity">
    <text evidence="2">Belongs to the ACC deaminase/D-cysteine desulfhydrase family.</text>
</comment>
<dbReference type="PIRSF" id="PIRSF006278">
    <property type="entry name" value="ACCD_DCysDesulf"/>
    <property type="match status" value="1"/>
</dbReference>
<keyword evidence="8" id="KW-1185">Reference proteome</keyword>
<evidence type="ECO:0000256" key="3">
    <source>
        <dbReference type="ARBA" id="ARBA00022898"/>
    </source>
</evidence>
<reference evidence="7 8" key="1">
    <citation type="submission" date="2020-06" db="EMBL/GenBank/DDBJ databases">
        <authorList>
            <person name="Li R."/>
            <person name="Bekaert M."/>
        </authorList>
    </citation>
    <scope>NUCLEOTIDE SEQUENCE [LARGE SCALE GENOMIC DNA]</scope>
    <source>
        <strain evidence="8">wild</strain>
    </source>
</reference>
<dbReference type="OrthoDB" id="10266364at2759"/>
<keyword evidence="7" id="KW-0456">Lyase</keyword>
<dbReference type="GO" id="GO:0019148">
    <property type="term" value="F:D-cysteine desulfhydrase activity"/>
    <property type="evidence" value="ECO:0007669"/>
    <property type="project" value="UniProtKB-EC"/>
</dbReference>
<dbReference type="InterPro" id="IPR036052">
    <property type="entry name" value="TrpB-like_PALP_sf"/>
</dbReference>
<name>A0A6J8EDJ3_MYTCO</name>
<dbReference type="InterPro" id="IPR001926">
    <property type="entry name" value="TrpB-like_PALP"/>
</dbReference>
<gene>
    <name evidence="7" type="ORF">MCOR_50808</name>
</gene>
<comment type="cofactor">
    <cofactor evidence="1">
        <name>pyridoxal 5'-phosphate</name>
        <dbReference type="ChEBI" id="CHEBI:597326"/>
    </cofactor>
</comment>